<protein>
    <recommendedName>
        <fullName evidence="1">DUF397 domain-containing protein</fullName>
    </recommendedName>
</protein>
<dbReference type="Proteomes" id="UP000179627">
    <property type="component" value="Unassembled WGS sequence"/>
</dbReference>
<dbReference type="Pfam" id="PF04149">
    <property type="entry name" value="DUF397"/>
    <property type="match status" value="1"/>
</dbReference>
<organism evidence="2 3">
    <name type="scientific">Parafrankia colletiae</name>
    <dbReference type="NCBI Taxonomy" id="573497"/>
    <lineage>
        <taxon>Bacteria</taxon>
        <taxon>Bacillati</taxon>
        <taxon>Actinomycetota</taxon>
        <taxon>Actinomycetes</taxon>
        <taxon>Frankiales</taxon>
        <taxon>Frankiaceae</taxon>
        <taxon>Parafrankia</taxon>
    </lineage>
</organism>
<reference evidence="3" key="1">
    <citation type="submission" date="2016-07" db="EMBL/GenBank/DDBJ databases">
        <title>Sequence Frankia sp. strain CcI1.17.</title>
        <authorList>
            <person name="Ghodhbane-Gtari F."/>
            <person name="Swanson E."/>
            <person name="Gueddou A."/>
            <person name="Morris K."/>
            <person name="Hezbri K."/>
            <person name="Ktari A."/>
            <person name="Nouioui I."/>
            <person name="Abebe-Akele F."/>
            <person name="Simpson S."/>
            <person name="Thomas K."/>
            <person name="Gtari M."/>
            <person name="Tisa L.S."/>
            <person name="Hurst S."/>
        </authorList>
    </citation>
    <scope>NUCLEOTIDE SEQUENCE [LARGE SCALE GENOMIC DNA]</scope>
    <source>
        <strain evidence="3">Cc1.17</strain>
    </source>
</reference>
<evidence type="ECO:0000313" key="2">
    <source>
        <dbReference type="EMBL" id="OHV28628.1"/>
    </source>
</evidence>
<name>A0A1S1Q154_9ACTN</name>
<dbReference type="RefSeq" id="WP_071091804.1">
    <property type="nucleotide sequence ID" value="NZ_MBLM01000175.1"/>
</dbReference>
<dbReference type="AlphaFoldDB" id="A0A1S1Q154"/>
<sequence>MTNSNGRQDGFLRSTRCEGAGNCVEVAFVTYVAVRDSKNPEGPVLWFTLDEWEGFTTGVKWGEFDV</sequence>
<keyword evidence="3" id="KW-1185">Reference proteome</keyword>
<dbReference type="EMBL" id="MBLM01000175">
    <property type="protein sequence ID" value="OHV28628.1"/>
    <property type="molecule type" value="Genomic_DNA"/>
</dbReference>
<evidence type="ECO:0000259" key="1">
    <source>
        <dbReference type="Pfam" id="PF04149"/>
    </source>
</evidence>
<dbReference type="OrthoDB" id="4330022at2"/>
<comment type="caution">
    <text evidence="2">The sequence shown here is derived from an EMBL/GenBank/DDBJ whole genome shotgun (WGS) entry which is preliminary data.</text>
</comment>
<gene>
    <name evidence="2" type="ORF">CC117_30200</name>
</gene>
<proteinExistence type="predicted"/>
<accession>A0A1S1Q154</accession>
<feature type="domain" description="DUF397" evidence="1">
    <location>
        <begin position="12"/>
        <end position="60"/>
    </location>
</feature>
<dbReference type="InterPro" id="IPR007278">
    <property type="entry name" value="DUF397"/>
</dbReference>
<evidence type="ECO:0000313" key="3">
    <source>
        <dbReference type="Proteomes" id="UP000179627"/>
    </source>
</evidence>